<evidence type="ECO:0000256" key="1">
    <source>
        <dbReference type="SAM" id="SignalP"/>
    </source>
</evidence>
<dbReference type="EMBL" id="BAABJJ010000030">
    <property type="protein sequence ID" value="GAA4947029.1"/>
    <property type="molecule type" value="Genomic_DNA"/>
</dbReference>
<dbReference type="PANTHER" id="PTHR40469:SF2">
    <property type="entry name" value="GALACTOSE-BINDING DOMAIN-LIKE SUPERFAMILY PROTEIN"/>
    <property type="match status" value="1"/>
</dbReference>
<keyword evidence="1" id="KW-0732">Signal</keyword>
<dbReference type="Pfam" id="PF06283">
    <property type="entry name" value="ThuA"/>
    <property type="match status" value="1"/>
</dbReference>
<dbReference type="Proteomes" id="UP001501302">
    <property type="component" value="Unassembled WGS sequence"/>
</dbReference>
<evidence type="ECO:0000313" key="4">
    <source>
        <dbReference type="Proteomes" id="UP001501302"/>
    </source>
</evidence>
<evidence type="ECO:0000259" key="2">
    <source>
        <dbReference type="Pfam" id="PF06283"/>
    </source>
</evidence>
<evidence type="ECO:0000313" key="3">
    <source>
        <dbReference type="EMBL" id="GAA4947029.1"/>
    </source>
</evidence>
<name>A0ABP9GLS2_9FLAO</name>
<gene>
    <name evidence="3" type="ORF">GCM10023314_20400</name>
</gene>
<sequence length="329" mass="37380">MNVLNKVKHIGFLAVCLCFLVSSACGKTKNEKMKVLIIDGQNNHKVWPKSTIMMKQYLEETGIFQVDIARTQFLYQSELFKDWLGYANTPEGIEGKPKTDPNFKPDFFKYDVVVSNFGWKAAPWPNETKVNFEKYLKSGGGFVSVHAADNCFPEWPAYNKAIGIGGWDRNEKSGPYLYIDENNQVKKDYRPGIGGDHAKREEFLITTYNQEHPITKGMPLHWMHTVDECYTYLRGPAENVTILATAVSTLKDPSLKQKEPMVMTIDYGKGRVFHTTLGHDTTSFECVGFITLLKRGVEWAATGEVNQTEISEDFPSANKVSVRNFNYKK</sequence>
<reference evidence="4" key="1">
    <citation type="journal article" date="2019" name="Int. J. Syst. Evol. Microbiol.">
        <title>The Global Catalogue of Microorganisms (GCM) 10K type strain sequencing project: providing services to taxonomists for standard genome sequencing and annotation.</title>
        <authorList>
            <consortium name="The Broad Institute Genomics Platform"/>
            <consortium name="The Broad Institute Genome Sequencing Center for Infectious Disease"/>
            <person name="Wu L."/>
            <person name="Ma J."/>
        </authorList>
    </citation>
    <scope>NUCLEOTIDE SEQUENCE [LARGE SCALE GENOMIC DNA]</scope>
    <source>
        <strain evidence="4">JCM 18285</strain>
    </source>
</reference>
<dbReference type="PANTHER" id="PTHR40469">
    <property type="entry name" value="SECRETED GLYCOSYL HYDROLASE"/>
    <property type="match status" value="1"/>
</dbReference>
<organism evidence="3 4">
    <name type="scientific">Algibacter agarivorans</name>
    <dbReference type="NCBI Taxonomy" id="1109741"/>
    <lineage>
        <taxon>Bacteria</taxon>
        <taxon>Pseudomonadati</taxon>
        <taxon>Bacteroidota</taxon>
        <taxon>Flavobacteriia</taxon>
        <taxon>Flavobacteriales</taxon>
        <taxon>Flavobacteriaceae</taxon>
        <taxon>Algibacter</taxon>
    </lineage>
</organism>
<keyword evidence="4" id="KW-1185">Reference proteome</keyword>
<dbReference type="SUPFAM" id="SSF52317">
    <property type="entry name" value="Class I glutamine amidotransferase-like"/>
    <property type="match status" value="1"/>
</dbReference>
<dbReference type="PROSITE" id="PS51257">
    <property type="entry name" value="PROKAR_LIPOPROTEIN"/>
    <property type="match status" value="1"/>
</dbReference>
<dbReference type="InterPro" id="IPR029010">
    <property type="entry name" value="ThuA-like"/>
</dbReference>
<proteinExistence type="predicted"/>
<dbReference type="Gene3D" id="3.40.50.880">
    <property type="match status" value="1"/>
</dbReference>
<protein>
    <recommendedName>
        <fullName evidence="2">ThuA-like domain-containing protein</fullName>
    </recommendedName>
</protein>
<comment type="caution">
    <text evidence="3">The sequence shown here is derived from an EMBL/GenBank/DDBJ whole genome shotgun (WGS) entry which is preliminary data.</text>
</comment>
<dbReference type="InterPro" id="IPR029062">
    <property type="entry name" value="Class_I_gatase-like"/>
</dbReference>
<feature type="signal peptide" evidence="1">
    <location>
        <begin position="1"/>
        <end position="24"/>
    </location>
</feature>
<accession>A0ABP9GLS2</accession>
<feature type="chain" id="PRO_5047398665" description="ThuA-like domain-containing protein" evidence="1">
    <location>
        <begin position="25"/>
        <end position="329"/>
    </location>
</feature>
<feature type="domain" description="ThuA-like" evidence="2">
    <location>
        <begin position="109"/>
        <end position="300"/>
    </location>
</feature>